<dbReference type="Proteomes" id="UP001291912">
    <property type="component" value="Unassembled WGS sequence"/>
</dbReference>
<protein>
    <submittedName>
        <fullName evidence="2">Uncharacterized protein</fullName>
    </submittedName>
</protein>
<evidence type="ECO:0000313" key="3">
    <source>
        <dbReference type="Proteomes" id="UP001291912"/>
    </source>
</evidence>
<feature type="transmembrane region" description="Helical" evidence="1">
    <location>
        <begin position="122"/>
        <end position="141"/>
    </location>
</feature>
<dbReference type="EMBL" id="JAWJYN010000001">
    <property type="protein sequence ID" value="MDZ8160418.1"/>
    <property type="molecule type" value="Genomic_DNA"/>
</dbReference>
<gene>
    <name evidence="2" type="ORF">R2Q92_01105</name>
</gene>
<evidence type="ECO:0000313" key="2">
    <source>
        <dbReference type="EMBL" id="MDZ8160418.1"/>
    </source>
</evidence>
<feature type="transmembrane region" description="Helical" evidence="1">
    <location>
        <begin position="6"/>
        <end position="25"/>
    </location>
</feature>
<name>A0ABU5N2V2_9MICO</name>
<organism evidence="2 3">
    <name type="scientific">Microbacterium aquimaris</name>
    <dbReference type="NCBI Taxonomy" id="459816"/>
    <lineage>
        <taxon>Bacteria</taxon>
        <taxon>Bacillati</taxon>
        <taxon>Actinomycetota</taxon>
        <taxon>Actinomycetes</taxon>
        <taxon>Micrococcales</taxon>
        <taxon>Microbacteriaceae</taxon>
        <taxon>Microbacterium</taxon>
    </lineage>
</organism>
<sequence length="251" mass="25006">MPIVVGWIAVAVPPAIALATAFFAWRRAHADLPGGDAVVTVTMFVAAGTAGWFTSLALLSALGPSLGPGATPVSITLDPLDQTFFGVGSGTAYVGGIGRIDVLSGLGGVPTTLAALSATVGYLPLVAVATLVAVAAHAMLVEAPTRSAVSRTAFVAAGACLVFGGLQQAFGNLASYLAIEEIDAAGALPTIGDRGFDGTRFHELVSNPWPIGAAVALFTVGLLVRRVDAAARATGREGAASQPASTPTAGK</sequence>
<feature type="transmembrane region" description="Helical" evidence="1">
    <location>
        <begin position="209"/>
        <end position="227"/>
    </location>
</feature>
<keyword evidence="1" id="KW-0812">Transmembrane</keyword>
<accession>A0ABU5N2V2</accession>
<keyword evidence="1" id="KW-0472">Membrane</keyword>
<reference evidence="2 3" key="1">
    <citation type="submission" date="2023-10" db="EMBL/GenBank/DDBJ databases">
        <title>Microbacterium xanthum sp. nov., isolated from seaweed.</title>
        <authorList>
            <person name="Lee S.D."/>
        </authorList>
    </citation>
    <scope>NUCLEOTIDE SEQUENCE [LARGE SCALE GENOMIC DNA]</scope>
    <source>
        <strain evidence="2 3">KCTC 19124</strain>
    </source>
</reference>
<dbReference type="RefSeq" id="WP_194423142.1">
    <property type="nucleotide sequence ID" value="NZ_BAAAPT010000001.1"/>
</dbReference>
<feature type="transmembrane region" description="Helical" evidence="1">
    <location>
        <begin position="153"/>
        <end position="170"/>
    </location>
</feature>
<proteinExistence type="predicted"/>
<keyword evidence="3" id="KW-1185">Reference proteome</keyword>
<evidence type="ECO:0000256" key="1">
    <source>
        <dbReference type="SAM" id="Phobius"/>
    </source>
</evidence>
<keyword evidence="1" id="KW-1133">Transmembrane helix</keyword>
<comment type="caution">
    <text evidence="2">The sequence shown here is derived from an EMBL/GenBank/DDBJ whole genome shotgun (WGS) entry which is preliminary data.</text>
</comment>
<feature type="transmembrane region" description="Helical" evidence="1">
    <location>
        <begin position="37"/>
        <end position="62"/>
    </location>
</feature>